<reference evidence="4" key="2">
    <citation type="submission" date="2018-03" db="EMBL/GenBank/DDBJ databases">
        <authorList>
            <person name="Naushad S."/>
        </authorList>
    </citation>
    <scope>NUCLEOTIDE SEQUENCE</scope>
    <source>
        <strain evidence="4">SNUC 105</strain>
        <strain evidence="5">SNUC 1363</strain>
    </source>
</reference>
<feature type="compositionally biased region" description="Basic and acidic residues" evidence="2">
    <location>
        <begin position="275"/>
        <end position="292"/>
    </location>
</feature>
<protein>
    <submittedName>
        <fullName evidence="4">Coagulase</fullName>
    </submittedName>
</protein>
<feature type="domain" description="Staphylocoagulase N-terminal subdomain 1" evidence="3">
    <location>
        <begin position="102"/>
        <end position="283"/>
    </location>
</feature>
<feature type="compositionally biased region" description="Basic and acidic residues" evidence="2">
    <location>
        <begin position="363"/>
        <end position="373"/>
    </location>
</feature>
<feature type="compositionally biased region" description="Polar residues" evidence="2">
    <location>
        <begin position="453"/>
        <end position="463"/>
    </location>
</feature>
<dbReference type="Gene3D" id="1.20.120.760">
    <property type="entry name" value="Staphylcoagulase, helix bundle, domain 2"/>
    <property type="match status" value="1"/>
</dbReference>
<keyword evidence="1" id="KW-0175">Coiled coil</keyword>
<name>A0AAX0ZDY2_STACR</name>
<dbReference type="InterPro" id="IPR014874">
    <property type="entry name" value="Staphylocoagulase_N"/>
</dbReference>
<feature type="region of interest" description="Disordered" evidence="2">
    <location>
        <begin position="275"/>
        <end position="297"/>
    </location>
</feature>
<keyword evidence="6" id="KW-1185">Reference proteome</keyword>
<dbReference type="EMBL" id="PZAO01000002">
    <property type="protein sequence ID" value="PTG71181.1"/>
    <property type="molecule type" value="Genomic_DNA"/>
</dbReference>
<organism evidence="4 7">
    <name type="scientific">Staphylococcus chromogenes</name>
    <name type="common">Staphylococcus hyicus subsp. chromogenes</name>
    <dbReference type="NCBI Taxonomy" id="46126"/>
    <lineage>
        <taxon>Bacteria</taxon>
        <taxon>Bacillati</taxon>
        <taxon>Bacillota</taxon>
        <taxon>Bacilli</taxon>
        <taxon>Bacillales</taxon>
        <taxon>Staphylococcaceae</taxon>
        <taxon>Staphylococcus</taxon>
    </lineage>
</organism>
<dbReference type="Proteomes" id="UP000242144">
    <property type="component" value="Unassembled WGS sequence"/>
</dbReference>
<dbReference type="SUPFAM" id="SSF101094">
    <property type="entry name" value="Staphylocoagulase"/>
    <property type="match status" value="2"/>
</dbReference>
<evidence type="ECO:0000313" key="7">
    <source>
        <dbReference type="Proteomes" id="UP000242144"/>
    </source>
</evidence>
<sequence>MLDKAYIIEKLRQIGGNLTRVILFKLKENKMKKKLLVLSASAILASNFIFDNNASAVVSENGYKSSALSVEGKRKHEISLEKYKDSLEKLILSLSLEEFSGYDEPEYKDAYRNYQKRFLAELEAINKFVKEDENGNGLGMTHERYLSIYEGLQKNKNDFENKVREIENKNEDLKRFDAPNQNKADDDIYELEHKALMVANVFNEHTDAKRNLYNKLDMIMAYKKEKNYKIPTNIPTNDRMLKEMKEDIETIIDEFFQEIGSKRPMNIPMLTSENRKDENVKKGVRDSAENAKNDPNLVDLGVQQRADRTAERLAKMTKASKEAKENAAKAKATVKALQAQKAPTTKKSYTKNPDAFPHKQLKQHHDLKNELVIKEPTQQLPTYTVTTERQTQREETFTLPMAPRQSQQPALKGMSGESNHVTTDADSKPSNQYGGNGNLIEFTEDTTPKAKGANNQKQTTTEDTTPEVKETITESNVVDIDQSSFYQKSGYKYGYSESDTSGYTDRDKRAIKRNLVREAEEKVNQYVNSHSAQDLVAAREKVKTLDPAQQNRLNKQIDKIYNGQY</sequence>
<gene>
    <name evidence="4" type="ORF">BU638_09470</name>
    <name evidence="5" type="ORF">BU676_01115</name>
</gene>
<dbReference type="Proteomes" id="UP000242008">
    <property type="component" value="Unassembled WGS sequence"/>
</dbReference>
<feature type="coiled-coil region" evidence="1">
    <location>
        <begin position="149"/>
        <end position="176"/>
    </location>
</feature>
<dbReference type="InterPro" id="IPR043071">
    <property type="entry name" value="Staphylcoagulase_N_2"/>
</dbReference>
<feature type="compositionally biased region" description="Low complexity" evidence="2">
    <location>
        <begin position="329"/>
        <end position="342"/>
    </location>
</feature>
<feature type="region of interest" description="Disordered" evidence="2">
    <location>
        <begin position="323"/>
        <end position="467"/>
    </location>
</feature>
<accession>A0AAX0ZDY2</accession>
<proteinExistence type="predicted"/>
<dbReference type="Pfam" id="PF02986">
    <property type="entry name" value="Fn_bind"/>
    <property type="match status" value="1"/>
</dbReference>
<reference evidence="6 7" key="1">
    <citation type="journal article" date="2016" name="Front. Microbiol.">
        <title>Comprehensive Phylogenetic Analysis of Bovine Non-aureus Staphylococci Species Based on Whole-Genome Sequencing.</title>
        <authorList>
            <person name="Naushad S."/>
            <person name="Barkema H.W."/>
            <person name="Luby C."/>
            <person name="Condas L.A."/>
            <person name="Nobrega D.B."/>
            <person name="Carson D.A."/>
            <person name="De Buck J."/>
        </authorList>
    </citation>
    <scope>NUCLEOTIDE SEQUENCE [LARGE SCALE GENOMIC DNA]</scope>
    <source>
        <strain evidence="4 7">SNUC 105</strain>
        <strain evidence="5 6">SNUC 1363</strain>
    </source>
</reference>
<dbReference type="AlphaFoldDB" id="A0AAX0ZDY2"/>
<feature type="compositionally biased region" description="Polar residues" evidence="2">
    <location>
        <begin position="416"/>
        <end position="433"/>
    </location>
</feature>
<dbReference type="EMBL" id="PZCM01000014">
    <property type="protein sequence ID" value="PTG26067.1"/>
    <property type="molecule type" value="Genomic_DNA"/>
</dbReference>
<evidence type="ECO:0000313" key="4">
    <source>
        <dbReference type="EMBL" id="PTG26067.1"/>
    </source>
</evidence>
<evidence type="ECO:0000256" key="2">
    <source>
        <dbReference type="SAM" id="MobiDB-lite"/>
    </source>
</evidence>
<dbReference type="InterPro" id="IPR004237">
    <property type="entry name" value="Fibron_repeat-bd"/>
</dbReference>
<evidence type="ECO:0000256" key="1">
    <source>
        <dbReference type="SAM" id="Coils"/>
    </source>
</evidence>
<dbReference type="Pfam" id="PF08764">
    <property type="entry name" value="Coagulase"/>
    <property type="match status" value="1"/>
</dbReference>
<evidence type="ECO:0000259" key="3">
    <source>
        <dbReference type="Pfam" id="PF08764"/>
    </source>
</evidence>
<evidence type="ECO:0000313" key="6">
    <source>
        <dbReference type="Proteomes" id="UP000242008"/>
    </source>
</evidence>
<comment type="caution">
    <text evidence="4">The sequence shown here is derived from an EMBL/GenBank/DDBJ whole genome shotgun (WGS) entry which is preliminary data.</text>
</comment>
<evidence type="ECO:0000313" key="5">
    <source>
        <dbReference type="EMBL" id="PTG71181.1"/>
    </source>
</evidence>